<evidence type="ECO:0000313" key="4">
    <source>
        <dbReference type="Proteomes" id="UP000256970"/>
    </source>
</evidence>
<keyword evidence="1" id="KW-0732">Signal</keyword>
<proteinExistence type="predicted"/>
<dbReference type="AlphaFoldDB" id="A0A383VUG7"/>
<feature type="domain" description="ShKT" evidence="2">
    <location>
        <begin position="357"/>
        <end position="390"/>
    </location>
</feature>
<evidence type="ECO:0000259" key="2">
    <source>
        <dbReference type="PROSITE" id="PS51670"/>
    </source>
</evidence>
<evidence type="ECO:0000256" key="1">
    <source>
        <dbReference type="SAM" id="SignalP"/>
    </source>
</evidence>
<gene>
    <name evidence="3" type="ORF">BQ4739_LOCUS8826</name>
</gene>
<dbReference type="Proteomes" id="UP000256970">
    <property type="component" value="Unassembled WGS sequence"/>
</dbReference>
<protein>
    <recommendedName>
        <fullName evidence="2">ShKT domain-containing protein</fullName>
    </recommendedName>
</protein>
<organism evidence="3 4">
    <name type="scientific">Tetradesmus obliquus</name>
    <name type="common">Green alga</name>
    <name type="synonym">Acutodesmus obliquus</name>
    <dbReference type="NCBI Taxonomy" id="3088"/>
    <lineage>
        <taxon>Eukaryota</taxon>
        <taxon>Viridiplantae</taxon>
        <taxon>Chlorophyta</taxon>
        <taxon>core chlorophytes</taxon>
        <taxon>Chlorophyceae</taxon>
        <taxon>CS clade</taxon>
        <taxon>Sphaeropleales</taxon>
        <taxon>Scenedesmaceae</taxon>
        <taxon>Tetradesmus</taxon>
    </lineage>
</organism>
<feature type="signal peptide" evidence="1">
    <location>
        <begin position="1"/>
        <end position="26"/>
    </location>
</feature>
<dbReference type="EMBL" id="FNXT01000862">
    <property type="protein sequence ID" value="SZX68479.1"/>
    <property type="molecule type" value="Genomic_DNA"/>
</dbReference>
<reference evidence="3 4" key="1">
    <citation type="submission" date="2016-10" db="EMBL/GenBank/DDBJ databases">
        <authorList>
            <person name="Cai Z."/>
        </authorList>
    </citation>
    <scope>NUCLEOTIDE SEQUENCE [LARGE SCALE GENOMIC DNA]</scope>
</reference>
<name>A0A383VUG7_TETOB</name>
<evidence type="ECO:0000313" key="3">
    <source>
        <dbReference type="EMBL" id="SZX68479.1"/>
    </source>
</evidence>
<feature type="chain" id="PRO_5017029270" description="ShKT domain-containing protein" evidence="1">
    <location>
        <begin position="27"/>
        <end position="634"/>
    </location>
</feature>
<dbReference type="PROSITE" id="PS51670">
    <property type="entry name" value="SHKT"/>
    <property type="match status" value="1"/>
</dbReference>
<accession>A0A383VUG7</accession>
<sequence>MGKHHSTTLLTLLVALLAASTIVAEGKPPITKGPKLTRAQQLLAAYYDGTLPSPQTAAADVVVTAAVGAQQFDWAKPEWGQYRQRAVVHADPAGGGNLTIWAWDIVTEAAVQQALLVISRVVGELHADVRRRLVTSSPPAKVALFKRPEQVFTDIPEHSQYKGTEFGNVGEPVYAGVGGTKEIPVSSCDMRNILETSDDPYREESVLVHEFGHHIHNVGLSGCETDAAAAAYTHAAASGTYTPNIYMISTNAEYMANAVTAWFQGIGRGDVNDGIIDRPRLLARDPTLFSLMQYMFTPSVARMRYRSVCSNCNKWKIVAELPLLESTPPVPLIKLPLEKCIGPANDWRPVPSSAPDCANLDTDCRDLAISGQCDISSDMLTRCQLSCGVCRLVSSSSSCFDRDASCLVAANVQGKCKSDAVGMGPQGMGCAMSCGQCKAAPPSPSPSSPSLCGACASSRCTSRQGCCLNAQRSACSCSSSRGLEPARRGNSSAPIFFCKWALRRPTRLWMVPVDTVVQIPFSLAGPWDADTATATAVCPPAGFKVFIGSRGRNPLGTGLVYSRRTACPALRFNQLVPQEGVGEAELGEYCTNGQSWLMLNVTMPPGAGFEECWSVVMRLTDGTAYNAVFQFYEW</sequence>
<dbReference type="InterPro" id="IPR003582">
    <property type="entry name" value="ShKT_dom"/>
</dbReference>
<keyword evidence="4" id="KW-1185">Reference proteome</keyword>